<proteinExistence type="predicted"/>
<evidence type="ECO:0000256" key="1">
    <source>
        <dbReference type="SAM" id="MobiDB-lite"/>
    </source>
</evidence>
<gene>
    <name evidence="2" type="ORF">IV203_011569</name>
</gene>
<evidence type="ECO:0000313" key="3">
    <source>
        <dbReference type="Proteomes" id="UP000693970"/>
    </source>
</evidence>
<dbReference type="EMBL" id="JAGRRH010000019">
    <property type="protein sequence ID" value="KAG7348972.1"/>
    <property type="molecule type" value="Genomic_DNA"/>
</dbReference>
<reference evidence="2" key="1">
    <citation type="journal article" date="2021" name="Sci. Rep.">
        <title>Diploid genomic architecture of Nitzschia inconspicua, an elite biomass production diatom.</title>
        <authorList>
            <person name="Oliver A."/>
            <person name="Podell S."/>
            <person name="Pinowska A."/>
            <person name="Traller J.C."/>
            <person name="Smith S.R."/>
            <person name="McClure R."/>
            <person name="Beliaev A."/>
            <person name="Bohutskyi P."/>
            <person name="Hill E.A."/>
            <person name="Rabines A."/>
            <person name="Zheng H."/>
            <person name="Allen L.Z."/>
            <person name="Kuo A."/>
            <person name="Grigoriev I.V."/>
            <person name="Allen A.E."/>
            <person name="Hazlebeck D."/>
            <person name="Allen E.E."/>
        </authorList>
    </citation>
    <scope>NUCLEOTIDE SEQUENCE</scope>
    <source>
        <strain evidence="2">Hildebrandi</strain>
    </source>
</reference>
<accession>A0A9K3PIJ4</accession>
<evidence type="ECO:0000313" key="2">
    <source>
        <dbReference type="EMBL" id="KAG7348972.1"/>
    </source>
</evidence>
<feature type="compositionally biased region" description="Polar residues" evidence="1">
    <location>
        <begin position="192"/>
        <end position="218"/>
    </location>
</feature>
<feature type="compositionally biased region" description="Polar residues" evidence="1">
    <location>
        <begin position="144"/>
        <end position="153"/>
    </location>
</feature>
<protein>
    <submittedName>
        <fullName evidence="2">Uncharacterized protein</fullName>
    </submittedName>
</protein>
<name>A0A9K3PIJ4_9STRA</name>
<feature type="region of interest" description="Disordered" evidence="1">
    <location>
        <begin position="144"/>
        <end position="170"/>
    </location>
</feature>
<sequence>MSSSDKRSHRSYKFIGPPPLPITTAVVNRLGAITCYAKPPLLSTSFADLARALHIKLAETYHTFVQQNATPRLDTTHAEEVCVVSRFPTPSTPGSQATLTTRHSYITYSLSVLTDQEFTTDTIPRKSWSVLTKPNPPIPTITHAPSTNTTPQGHAQLEAPQAPQTPIPATPRRTSWAAVAAESIAALPPTQPETASNTSYTEAQMQDLLASQEQRLKQ</sequence>
<reference evidence="2" key="2">
    <citation type="submission" date="2021-04" db="EMBL/GenBank/DDBJ databases">
        <authorList>
            <person name="Podell S."/>
        </authorList>
    </citation>
    <scope>NUCLEOTIDE SEQUENCE</scope>
    <source>
        <strain evidence="2">Hildebrandi</strain>
    </source>
</reference>
<comment type="caution">
    <text evidence="2">The sequence shown here is derived from an EMBL/GenBank/DDBJ whole genome shotgun (WGS) entry which is preliminary data.</text>
</comment>
<organism evidence="2 3">
    <name type="scientific">Nitzschia inconspicua</name>
    <dbReference type="NCBI Taxonomy" id="303405"/>
    <lineage>
        <taxon>Eukaryota</taxon>
        <taxon>Sar</taxon>
        <taxon>Stramenopiles</taxon>
        <taxon>Ochrophyta</taxon>
        <taxon>Bacillariophyta</taxon>
        <taxon>Bacillariophyceae</taxon>
        <taxon>Bacillariophycidae</taxon>
        <taxon>Bacillariales</taxon>
        <taxon>Bacillariaceae</taxon>
        <taxon>Nitzschia</taxon>
    </lineage>
</organism>
<dbReference type="Proteomes" id="UP000693970">
    <property type="component" value="Unassembled WGS sequence"/>
</dbReference>
<dbReference type="AlphaFoldDB" id="A0A9K3PIJ4"/>
<feature type="region of interest" description="Disordered" evidence="1">
    <location>
        <begin position="184"/>
        <end position="218"/>
    </location>
</feature>
<keyword evidence="3" id="KW-1185">Reference proteome</keyword>